<dbReference type="EMBL" id="JAIWYP010000004">
    <property type="protein sequence ID" value="KAH3840162.1"/>
    <property type="molecule type" value="Genomic_DNA"/>
</dbReference>
<organism evidence="1 2">
    <name type="scientific">Dreissena polymorpha</name>
    <name type="common">Zebra mussel</name>
    <name type="synonym">Mytilus polymorpha</name>
    <dbReference type="NCBI Taxonomy" id="45954"/>
    <lineage>
        <taxon>Eukaryota</taxon>
        <taxon>Metazoa</taxon>
        <taxon>Spiralia</taxon>
        <taxon>Lophotrochozoa</taxon>
        <taxon>Mollusca</taxon>
        <taxon>Bivalvia</taxon>
        <taxon>Autobranchia</taxon>
        <taxon>Heteroconchia</taxon>
        <taxon>Euheterodonta</taxon>
        <taxon>Imparidentia</taxon>
        <taxon>Neoheterodontei</taxon>
        <taxon>Myida</taxon>
        <taxon>Dreissenoidea</taxon>
        <taxon>Dreissenidae</taxon>
        <taxon>Dreissena</taxon>
    </lineage>
</organism>
<protein>
    <submittedName>
        <fullName evidence="1">Uncharacterized protein</fullName>
    </submittedName>
</protein>
<keyword evidence="2" id="KW-1185">Reference proteome</keyword>
<dbReference type="Proteomes" id="UP000828390">
    <property type="component" value="Unassembled WGS sequence"/>
</dbReference>
<accession>A0A9D4KIZ6</accession>
<comment type="caution">
    <text evidence="1">The sequence shown here is derived from an EMBL/GenBank/DDBJ whole genome shotgun (WGS) entry which is preliminary data.</text>
</comment>
<dbReference type="AlphaFoldDB" id="A0A9D4KIZ6"/>
<name>A0A9D4KIZ6_DREPO</name>
<evidence type="ECO:0000313" key="2">
    <source>
        <dbReference type="Proteomes" id="UP000828390"/>
    </source>
</evidence>
<evidence type="ECO:0000313" key="1">
    <source>
        <dbReference type="EMBL" id="KAH3840162.1"/>
    </source>
</evidence>
<gene>
    <name evidence="1" type="ORF">DPMN_113606</name>
</gene>
<reference evidence="1" key="1">
    <citation type="journal article" date="2019" name="bioRxiv">
        <title>The Genome of the Zebra Mussel, Dreissena polymorpha: A Resource for Invasive Species Research.</title>
        <authorList>
            <person name="McCartney M.A."/>
            <person name="Auch B."/>
            <person name="Kono T."/>
            <person name="Mallez S."/>
            <person name="Zhang Y."/>
            <person name="Obille A."/>
            <person name="Becker A."/>
            <person name="Abrahante J.E."/>
            <person name="Garbe J."/>
            <person name="Badalamenti J.P."/>
            <person name="Herman A."/>
            <person name="Mangelson H."/>
            <person name="Liachko I."/>
            <person name="Sullivan S."/>
            <person name="Sone E.D."/>
            <person name="Koren S."/>
            <person name="Silverstein K.A.T."/>
            <person name="Beckman K.B."/>
            <person name="Gohl D.M."/>
        </authorList>
    </citation>
    <scope>NUCLEOTIDE SEQUENCE</scope>
    <source>
        <strain evidence="1">Duluth1</strain>
        <tissue evidence="1">Whole animal</tissue>
    </source>
</reference>
<reference evidence="1" key="2">
    <citation type="submission" date="2020-11" db="EMBL/GenBank/DDBJ databases">
        <authorList>
            <person name="McCartney M.A."/>
            <person name="Auch B."/>
            <person name="Kono T."/>
            <person name="Mallez S."/>
            <person name="Becker A."/>
            <person name="Gohl D.M."/>
            <person name="Silverstein K.A.T."/>
            <person name="Koren S."/>
            <person name="Bechman K.B."/>
            <person name="Herman A."/>
            <person name="Abrahante J.E."/>
            <person name="Garbe J."/>
        </authorList>
    </citation>
    <scope>NUCLEOTIDE SEQUENCE</scope>
    <source>
        <strain evidence="1">Duluth1</strain>
        <tissue evidence="1">Whole animal</tissue>
    </source>
</reference>
<sequence length="54" mass="6504">MFMYLMSDGKMFNLAGFRERTNDTEVRVREMMFADDTVFATHAEEDLQRLIYLF</sequence>
<proteinExistence type="predicted"/>